<dbReference type="Proteomes" id="UP000053477">
    <property type="component" value="Unassembled WGS sequence"/>
</dbReference>
<dbReference type="AlphaFoldDB" id="A0A0H2RQF0"/>
<dbReference type="PANTHER" id="PTHR38887">
    <property type="entry name" value="CHROMOSOME 21, WHOLE GENOME SHOTGUN SEQUENCE"/>
    <property type="match status" value="1"/>
</dbReference>
<dbReference type="InParanoid" id="A0A0H2RQF0"/>
<dbReference type="PANTHER" id="PTHR38887:SF1">
    <property type="entry name" value="RAS MODIFICATION PROTEIN ERF4"/>
    <property type="match status" value="1"/>
</dbReference>
<name>A0A0H2RQF0_9AGAM</name>
<accession>A0A0H2RQF0</accession>
<sequence>MEQDDYYDVLPEYEAKGPEDVQHDARVLIDSFIAPLEPRESRAPSGLTKPFCLPQSGSGFDTPFGRGYSDALQQLGISQKTFLDFVDGLNMAMISSPPLQVVNVAGMVISFVPHWTFQVAGTVMQTSAQVGMHVMSKTLSDRYLRAANERIFAPIGLHARLCKTSALRMLVDHPDASKPEPSKLKKFGQSAGNVILRLPLPVMGMAVRLMMDKPKAIDPRIKDPLTRRLMMFDGYVLPVEHGPALPPPSNPSNILKKMNGYAVGKKRRKRVDSCMLPLG</sequence>
<evidence type="ECO:0000313" key="1">
    <source>
        <dbReference type="EMBL" id="KLO14089.1"/>
    </source>
</evidence>
<protein>
    <submittedName>
        <fullName evidence="1">Uncharacterized protein</fullName>
    </submittedName>
</protein>
<proteinExistence type="predicted"/>
<dbReference type="STRING" id="27342.A0A0H2RQF0"/>
<dbReference type="EMBL" id="KQ085949">
    <property type="protein sequence ID" value="KLO14089.1"/>
    <property type="molecule type" value="Genomic_DNA"/>
</dbReference>
<keyword evidence="2" id="KW-1185">Reference proteome</keyword>
<reference evidence="1 2" key="1">
    <citation type="submission" date="2015-04" db="EMBL/GenBank/DDBJ databases">
        <title>Complete genome sequence of Schizopora paradoxa KUC8140, a cosmopolitan wood degrader in East Asia.</title>
        <authorList>
            <consortium name="DOE Joint Genome Institute"/>
            <person name="Min B."/>
            <person name="Park H."/>
            <person name="Jang Y."/>
            <person name="Kim J.-J."/>
            <person name="Kim K.H."/>
            <person name="Pangilinan J."/>
            <person name="Lipzen A."/>
            <person name="Riley R."/>
            <person name="Grigoriev I.V."/>
            <person name="Spatafora J.W."/>
            <person name="Choi I.-G."/>
        </authorList>
    </citation>
    <scope>NUCLEOTIDE SEQUENCE [LARGE SCALE GENOMIC DNA]</scope>
    <source>
        <strain evidence="1 2">KUC8140</strain>
    </source>
</reference>
<dbReference type="InterPro" id="IPR053221">
    <property type="entry name" value="Burnettramic_acid_biosynth"/>
</dbReference>
<evidence type="ECO:0000313" key="2">
    <source>
        <dbReference type="Proteomes" id="UP000053477"/>
    </source>
</evidence>
<organism evidence="1 2">
    <name type="scientific">Schizopora paradoxa</name>
    <dbReference type="NCBI Taxonomy" id="27342"/>
    <lineage>
        <taxon>Eukaryota</taxon>
        <taxon>Fungi</taxon>
        <taxon>Dikarya</taxon>
        <taxon>Basidiomycota</taxon>
        <taxon>Agaricomycotina</taxon>
        <taxon>Agaricomycetes</taxon>
        <taxon>Hymenochaetales</taxon>
        <taxon>Schizoporaceae</taxon>
        <taxon>Schizopora</taxon>
    </lineage>
</organism>
<gene>
    <name evidence="1" type="ORF">SCHPADRAFT_332718</name>
</gene>
<dbReference type="OrthoDB" id="3068835at2759"/>